<keyword evidence="3" id="KW-1280">Immunoglobulin</keyword>
<dbReference type="AlphaFoldDB" id="G3TUI2"/>
<dbReference type="Pfam" id="PF07686">
    <property type="entry name" value="V-set"/>
    <property type="match status" value="1"/>
</dbReference>
<dbReference type="Gene3D" id="2.60.40.10">
    <property type="entry name" value="Immunoglobulins"/>
    <property type="match status" value="1"/>
</dbReference>
<dbReference type="FunFam" id="2.60.40.10:FF:000212">
    <property type="entry name" value="Immunoglobulin kappa chain variable 12-38"/>
    <property type="match status" value="1"/>
</dbReference>
<reference evidence="6" key="3">
    <citation type="submission" date="2025-09" db="UniProtKB">
        <authorList>
            <consortium name="Ensembl"/>
        </authorList>
    </citation>
    <scope>IDENTIFICATION</scope>
    <source>
        <strain evidence="6">Isolate ISIS603380</strain>
    </source>
</reference>
<evidence type="ECO:0000313" key="7">
    <source>
        <dbReference type="Proteomes" id="UP000007646"/>
    </source>
</evidence>
<keyword evidence="4" id="KW-0732">Signal</keyword>
<dbReference type="PANTHER" id="PTHR23267">
    <property type="entry name" value="IMMUNOGLOBULIN LIGHT CHAIN"/>
    <property type="match status" value="1"/>
</dbReference>
<dbReference type="InterPro" id="IPR013783">
    <property type="entry name" value="Ig-like_fold"/>
</dbReference>
<dbReference type="GO" id="GO:0002250">
    <property type="term" value="P:adaptive immune response"/>
    <property type="evidence" value="ECO:0007669"/>
    <property type="project" value="UniProtKB-KW"/>
</dbReference>
<dbReference type="GeneTree" id="ENSGT00940000164053"/>
<dbReference type="SUPFAM" id="SSF48726">
    <property type="entry name" value="Immunoglobulin"/>
    <property type="match status" value="1"/>
</dbReference>
<organism evidence="6 7">
    <name type="scientific">Loxodonta africana</name>
    <name type="common">African elephant</name>
    <dbReference type="NCBI Taxonomy" id="9785"/>
    <lineage>
        <taxon>Eukaryota</taxon>
        <taxon>Metazoa</taxon>
        <taxon>Chordata</taxon>
        <taxon>Craniata</taxon>
        <taxon>Vertebrata</taxon>
        <taxon>Euteleostomi</taxon>
        <taxon>Mammalia</taxon>
        <taxon>Eutheria</taxon>
        <taxon>Afrotheria</taxon>
        <taxon>Proboscidea</taxon>
        <taxon>Elephantidae</taxon>
        <taxon>Loxodonta</taxon>
    </lineage>
</organism>
<proteinExistence type="predicted"/>
<evidence type="ECO:0000259" key="5">
    <source>
        <dbReference type="PROSITE" id="PS50835"/>
    </source>
</evidence>
<dbReference type="InterPro" id="IPR013106">
    <property type="entry name" value="Ig_V-set"/>
</dbReference>
<feature type="domain" description="Ig-like" evidence="5">
    <location>
        <begin position="22"/>
        <end position="117"/>
    </location>
</feature>
<gene>
    <name evidence="6" type="primary">IGKV5-2</name>
</gene>
<keyword evidence="1" id="KW-0391">Immunity</keyword>
<dbReference type="InterPro" id="IPR007110">
    <property type="entry name" value="Ig-like_dom"/>
</dbReference>
<dbReference type="HOGENOM" id="CLU_077975_4_1_1"/>
<dbReference type="PROSITE" id="PS50835">
    <property type="entry name" value="IG_LIKE"/>
    <property type="match status" value="1"/>
</dbReference>
<name>G3TUI2_LOXAF</name>
<dbReference type="Proteomes" id="UP000007646">
    <property type="component" value="Unassembled WGS sequence"/>
</dbReference>
<keyword evidence="2" id="KW-1064">Adaptive immunity</keyword>
<dbReference type="InterPro" id="IPR050150">
    <property type="entry name" value="IgV_Light_Chain"/>
</dbReference>
<dbReference type="GO" id="GO:0019814">
    <property type="term" value="C:immunoglobulin complex"/>
    <property type="evidence" value="ECO:0007669"/>
    <property type="project" value="UniProtKB-KW"/>
</dbReference>
<sequence>MGSQVQLFCFLLLWISETDTRAEILLTQSPAFLSVTLGDNVAITCKASQDIDEDLQWYQQKPGEAPKLIIKGVSTLISGVPPRFSGSGYGIDFTLRINNIKSEDVTYYFCQQDDNFA</sequence>
<evidence type="ECO:0000256" key="2">
    <source>
        <dbReference type="ARBA" id="ARBA00023130"/>
    </source>
</evidence>
<accession>G3TUI2</accession>
<evidence type="ECO:0000313" key="6">
    <source>
        <dbReference type="Ensembl" id="ENSLAFP00000019240.1"/>
    </source>
</evidence>
<dbReference type="FunCoup" id="G3TUI2">
    <property type="interactions" value="84"/>
</dbReference>
<dbReference type="eggNOG" id="ENOG502S3KF">
    <property type="taxonomic scope" value="Eukaryota"/>
</dbReference>
<evidence type="ECO:0000256" key="3">
    <source>
        <dbReference type="ARBA" id="ARBA00043265"/>
    </source>
</evidence>
<evidence type="ECO:0000256" key="4">
    <source>
        <dbReference type="SAM" id="SignalP"/>
    </source>
</evidence>
<dbReference type="SMART" id="SM00406">
    <property type="entry name" value="IGv"/>
    <property type="match status" value="1"/>
</dbReference>
<evidence type="ECO:0000256" key="1">
    <source>
        <dbReference type="ARBA" id="ARBA00022859"/>
    </source>
</evidence>
<reference evidence="6" key="2">
    <citation type="submission" date="2025-08" db="UniProtKB">
        <authorList>
            <consortium name="Ensembl"/>
        </authorList>
    </citation>
    <scope>IDENTIFICATION</scope>
    <source>
        <strain evidence="6">Isolate ISIS603380</strain>
    </source>
</reference>
<dbReference type="GO" id="GO:0016020">
    <property type="term" value="C:membrane"/>
    <property type="evidence" value="ECO:0007669"/>
    <property type="project" value="UniProtKB-ARBA"/>
</dbReference>
<dbReference type="InParanoid" id="G3TUI2"/>
<protein>
    <submittedName>
        <fullName evidence="6">Immunoglobulin kappa variable 5-2</fullName>
    </submittedName>
</protein>
<dbReference type="Ensembl" id="ENSLAFT00000032072.1">
    <property type="protein sequence ID" value="ENSLAFP00000019240.1"/>
    <property type="gene ID" value="ENSLAFG00000028202.1"/>
</dbReference>
<dbReference type="GO" id="GO:0005576">
    <property type="term" value="C:extracellular region"/>
    <property type="evidence" value="ECO:0007669"/>
    <property type="project" value="UniProtKB-ARBA"/>
</dbReference>
<feature type="chain" id="PRO_5003455922" evidence="4">
    <location>
        <begin position="23"/>
        <end position="117"/>
    </location>
</feature>
<feature type="signal peptide" evidence="4">
    <location>
        <begin position="1"/>
        <end position="22"/>
    </location>
</feature>
<dbReference type="OMA" id="QWDCLSC"/>
<dbReference type="InterPro" id="IPR036179">
    <property type="entry name" value="Ig-like_dom_sf"/>
</dbReference>
<keyword evidence="7" id="KW-1185">Reference proteome</keyword>
<reference evidence="6 7" key="1">
    <citation type="submission" date="2009-06" db="EMBL/GenBank/DDBJ databases">
        <title>The Genome Sequence of Loxodonta africana (African elephant).</title>
        <authorList>
            <person name="Di Palma F."/>
            <person name="Heiman D."/>
            <person name="Young S."/>
            <person name="Johnson J."/>
            <person name="Lander E.S."/>
            <person name="Lindblad-Toh K."/>
        </authorList>
    </citation>
    <scope>NUCLEOTIDE SEQUENCE [LARGE SCALE GENOMIC DNA]</scope>
    <source>
        <strain evidence="6 7">Isolate ISIS603380</strain>
    </source>
</reference>